<dbReference type="EMBL" id="CP036262">
    <property type="protein sequence ID" value="QDS91744.1"/>
    <property type="molecule type" value="Genomic_DNA"/>
</dbReference>
<proteinExistence type="predicted"/>
<protein>
    <submittedName>
        <fullName evidence="1">Uncharacterized protein</fullName>
    </submittedName>
</protein>
<dbReference type="KEGG" id="rml:FF011L_04790"/>
<dbReference type="Proteomes" id="UP000320672">
    <property type="component" value="Chromosome"/>
</dbReference>
<sequence>MTTSAAWGCVALKQTGLLMSPIEVSLAAHDRSSRADSRVFGCSSEGEASLLARHEETSRT</sequence>
<organism evidence="1 2">
    <name type="scientific">Roseimaritima multifibrata</name>
    <dbReference type="NCBI Taxonomy" id="1930274"/>
    <lineage>
        <taxon>Bacteria</taxon>
        <taxon>Pseudomonadati</taxon>
        <taxon>Planctomycetota</taxon>
        <taxon>Planctomycetia</taxon>
        <taxon>Pirellulales</taxon>
        <taxon>Pirellulaceae</taxon>
        <taxon>Roseimaritima</taxon>
    </lineage>
</organism>
<gene>
    <name evidence="1" type="ORF">FF011L_04790</name>
</gene>
<accession>A0A517MA47</accession>
<evidence type="ECO:0000313" key="2">
    <source>
        <dbReference type="Proteomes" id="UP000320672"/>
    </source>
</evidence>
<dbReference type="AlphaFoldDB" id="A0A517MA47"/>
<keyword evidence="2" id="KW-1185">Reference proteome</keyword>
<evidence type="ECO:0000313" key="1">
    <source>
        <dbReference type="EMBL" id="QDS91744.1"/>
    </source>
</evidence>
<name>A0A517MA47_9BACT</name>
<reference evidence="1 2" key="1">
    <citation type="submission" date="2019-02" db="EMBL/GenBank/DDBJ databases">
        <title>Deep-cultivation of Planctomycetes and their phenomic and genomic characterization uncovers novel biology.</title>
        <authorList>
            <person name="Wiegand S."/>
            <person name="Jogler M."/>
            <person name="Boedeker C."/>
            <person name="Pinto D."/>
            <person name="Vollmers J."/>
            <person name="Rivas-Marin E."/>
            <person name="Kohn T."/>
            <person name="Peeters S.H."/>
            <person name="Heuer A."/>
            <person name="Rast P."/>
            <person name="Oberbeckmann S."/>
            <person name="Bunk B."/>
            <person name="Jeske O."/>
            <person name="Meyerdierks A."/>
            <person name="Storesund J.E."/>
            <person name="Kallscheuer N."/>
            <person name="Luecker S."/>
            <person name="Lage O.M."/>
            <person name="Pohl T."/>
            <person name="Merkel B.J."/>
            <person name="Hornburger P."/>
            <person name="Mueller R.-W."/>
            <person name="Bruemmer F."/>
            <person name="Labrenz M."/>
            <person name="Spormann A.M."/>
            <person name="Op den Camp H."/>
            <person name="Overmann J."/>
            <person name="Amann R."/>
            <person name="Jetten M.S.M."/>
            <person name="Mascher T."/>
            <person name="Medema M.H."/>
            <person name="Devos D.P."/>
            <person name="Kaster A.-K."/>
            <person name="Ovreas L."/>
            <person name="Rohde M."/>
            <person name="Galperin M.Y."/>
            <person name="Jogler C."/>
        </authorList>
    </citation>
    <scope>NUCLEOTIDE SEQUENCE [LARGE SCALE GENOMIC DNA]</scope>
    <source>
        <strain evidence="1 2">FF011L</strain>
    </source>
</reference>